<reference evidence="2" key="1">
    <citation type="journal article" date="2015" name="Nature">
        <title>Complex archaea that bridge the gap between prokaryotes and eukaryotes.</title>
        <authorList>
            <person name="Spang A."/>
            <person name="Saw J.H."/>
            <person name="Jorgensen S.L."/>
            <person name="Zaremba-Niedzwiedzka K."/>
            <person name="Martijn J."/>
            <person name="Lind A.E."/>
            <person name="van Eijk R."/>
            <person name="Schleper C."/>
            <person name="Guy L."/>
            <person name="Ettema T.J."/>
        </authorList>
    </citation>
    <scope>NUCLEOTIDE SEQUENCE</scope>
</reference>
<feature type="domain" description="HNH nuclease" evidence="1">
    <location>
        <begin position="65"/>
        <end position="109"/>
    </location>
</feature>
<accession>A0A0F9U5J8</accession>
<comment type="caution">
    <text evidence="2">The sequence shown here is derived from an EMBL/GenBank/DDBJ whole genome shotgun (WGS) entry which is preliminary data.</text>
</comment>
<dbReference type="InterPro" id="IPR044925">
    <property type="entry name" value="His-Me_finger_sf"/>
</dbReference>
<dbReference type="Gene3D" id="3.90.75.20">
    <property type="match status" value="1"/>
</dbReference>
<dbReference type="AlphaFoldDB" id="A0A0F9U5J8"/>
<proteinExistence type="predicted"/>
<protein>
    <recommendedName>
        <fullName evidence="1">HNH nuclease domain-containing protein</fullName>
    </recommendedName>
</protein>
<dbReference type="InterPro" id="IPR003615">
    <property type="entry name" value="HNH_nuc"/>
</dbReference>
<evidence type="ECO:0000259" key="1">
    <source>
        <dbReference type="Pfam" id="PF13392"/>
    </source>
</evidence>
<organism evidence="2">
    <name type="scientific">marine sediment metagenome</name>
    <dbReference type="NCBI Taxonomy" id="412755"/>
    <lineage>
        <taxon>unclassified sequences</taxon>
        <taxon>metagenomes</taxon>
        <taxon>ecological metagenomes</taxon>
    </lineage>
</organism>
<evidence type="ECO:0000313" key="2">
    <source>
        <dbReference type="EMBL" id="KKN48933.1"/>
    </source>
</evidence>
<sequence length="175" mass="20378">MPTPNIKTIPRFPDYAITRDGRIWSKPRKDTLGHERKGRWLKLSNNSKGYWITDLSVNSLKCTCKVHRLVLETYIGPCPKGMECRHLNGNPSDNRLENLAWGTHQENQVDRRSHGTACLGEENGNSKLTNNQVKRIRYLYHKKSQGLREIARIFKVTHRTISLIIKKETWNFLVK</sequence>
<dbReference type="EMBL" id="LAZR01001195">
    <property type="protein sequence ID" value="KKN48933.1"/>
    <property type="molecule type" value="Genomic_DNA"/>
</dbReference>
<dbReference type="Pfam" id="PF13392">
    <property type="entry name" value="HNH_3"/>
    <property type="match status" value="1"/>
</dbReference>
<gene>
    <name evidence="2" type="ORF">LCGC14_0647920</name>
</gene>
<dbReference type="SUPFAM" id="SSF54060">
    <property type="entry name" value="His-Me finger endonucleases"/>
    <property type="match status" value="1"/>
</dbReference>
<name>A0A0F9U5J8_9ZZZZ</name>